<name>A0A1M6D4D6_9FLAO</name>
<gene>
    <name evidence="1" type="ORF">SAMN05443429_103109</name>
</gene>
<proteinExistence type="predicted"/>
<reference evidence="1 2" key="1">
    <citation type="submission" date="2016-11" db="EMBL/GenBank/DDBJ databases">
        <authorList>
            <person name="Jaros S."/>
            <person name="Januszkiewicz K."/>
            <person name="Wedrychowicz H."/>
        </authorList>
    </citation>
    <scope>NUCLEOTIDE SEQUENCE [LARGE SCALE GENOMIC DNA]</scope>
    <source>
        <strain evidence="1 2">DSM 25479</strain>
    </source>
</reference>
<dbReference type="AlphaFoldDB" id="A0A1M6D4D6"/>
<sequence>MFRVFIFLQKFKQKSVPCFKRHGLIIQIEKNYFLSEVL</sequence>
<protein>
    <submittedName>
        <fullName evidence="1">Uncharacterized protein</fullName>
    </submittedName>
</protein>
<accession>A0A1M6D4D6</accession>
<evidence type="ECO:0000313" key="1">
    <source>
        <dbReference type="EMBL" id="SHI67953.1"/>
    </source>
</evidence>
<keyword evidence="2" id="KW-1185">Reference proteome</keyword>
<dbReference type="EMBL" id="FQYI01000003">
    <property type="protein sequence ID" value="SHI67953.1"/>
    <property type="molecule type" value="Genomic_DNA"/>
</dbReference>
<evidence type="ECO:0000313" key="2">
    <source>
        <dbReference type="Proteomes" id="UP000184335"/>
    </source>
</evidence>
<dbReference type="Proteomes" id="UP000184335">
    <property type="component" value="Unassembled WGS sequence"/>
</dbReference>
<organism evidence="1 2">
    <name type="scientific">Cruoricaptor ignavus</name>
    <dbReference type="NCBI Taxonomy" id="1118202"/>
    <lineage>
        <taxon>Bacteria</taxon>
        <taxon>Pseudomonadati</taxon>
        <taxon>Bacteroidota</taxon>
        <taxon>Flavobacteriia</taxon>
        <taxon>Flavobacteriales</taxon>
        <taxon>Weeksellaceae</taxon>
        <taxon>Cruoricaptor</taxon>
    </lineage>
</organism>